<evidence type="ECO:0000313" key="3">
    <source>
        <dbReference type="Proteomes" id="UP001155077"/>
    </source>
</evidence>
<name>A0ABT0Z468_9FLAO</name>
<keyword evidence="3" id="KW-1185">Reference proteome</keyword>
<reference evidence="2" key="1">
    <citation type="submission" date="2022-06" db="EMBL/GenBank/DDBJ databases">
        <title>Gramella sediminis sp. nov., isolated from deep-sea sediment of the Indian Ocean.</title>
        <authorList>
            <person name="Yang L."/>
        </authorList>
    </citation>
    <scope>NUCLEOTIDE SEQUENCE</scope>
    <source>
        <strain evidence="2">HMD3159</strain>
    </source>
</reference>
<gene>
    <name evidence="2" type="ORF">NE848_14135</name>
</gene>
<dbReference type="EMBL" id="JAMSCK010000005">
    <property type="protein sequence ID" value="MCM8570530.1"/>
    <property type="molecule type" value="Genomic_DNA"/>
</dbReference>
<dbReference type="PROSITE" id="PS51257">
    <property type="entry name" value="PROKAR_LIPOPROTEIN"/>
    <property type="match status" value="1"/>
</dbReference>
<feature type="signal peptide" evidence="1">
    <location>
        <begin position="1"/>
        <end position="23"/>
    </location>
</feature>
<evidence type="ECO:0000313" key="2">
    <source>
        <dbReference type="EMBL" id="MCM8570530.1"/>
    </source>
</evidence>
<proteinExistence type="predicted"/>
<accession>A0ABT0Z468</accession>
<sequence>MKIINRYLAFVAIVAMLFTSCSKDETTSPPVDDPSVQSVDLTFGAVLNDLSNRAMAQNKTHFNQVPDCSGTEPAYVELEISYDGQAPETMGVITIDVLSDSEGYFTAYSELLKVPVPDGESVQVTLNSFIVYDSEDTKIWIAPIENTEGEFAGYVDNPLPLEFDVEDGTKPYIDVEVLCFDRRVVNEYGYVFFDILPEKIYPFCLFVNYCDEFGRHFVANYSVDLYFGTDDTGIQLYDNWSLDDVEDAGYGVYESGAYYSDPLCLVVPGPPANLPANEPYLYLVIHPRDWEGNYGDIDNTPTTSILISWDVVNGLLNPDGTTNEYHHVLIGECEGAIGSGDGGGNGGNGGTECDPLDPEANCDNDDLLNKCDPDNVHYDTFDCDGDEVPNGQDLCLDTPPNTTVDGDGCEVVDENPIPETCEFNLAGENCEFFHFDQSEFDPDAPLYEVLYNGANIGSLTIETISGEVNVNYTLDFPYTVDDIYIVLDDGTTDYCGSNLSNDINSEYTITFGEEVYGDQSNVQVYMNLCEN</sequence>
<dbReference type="Proteomes" id="UP001155077">
    <property type="component" value="Unassembled WGS sequence"/>
</dbReference>
<protein>
    <submittedName>
        <fullName evidence="2">Uncharacterized protein</fullName>
    </submittedName>
</protein>
<comment type="caution">
    <text evidence="2">The sequence shown here is derived from an EMBL/GenBank/DDBJ whole genome shotgun (WGS) entry which is preliminary data.</text>
</comment>
<dbReference type="RefSeq" id="WP_252114743.1">
    <property type="nucleotide sequence ID" value="NZ_JAMSCK010000005.1"/>
</dbReference>
<feature type="chain" id="PRO_5045169828" evidence="1">
    <location>
        <begin position="24"/>
        <end position="531"/>
    </location>
</feature>
<organism evidence="2 3">
    <name type="scientific">Gramella jeungdoensis</name>
    <dbReference type="NCBI Taxonomy" id="708091"/>
    <lineage>
        <taxon>Bacteria</taxon>
        <taxon>Pseudomonadati</taxon>
        <taxon>Bacteroidota</taxon>
        <taxon>Flavobacteriia</taxon>
        <taxon>Flavobacteriales</taxon>
        <taxon>Flavobacteriaceae</taxon>
        <taxon>Christiangramia</taxon>
    </lineage>
</organism>
<keyword evidence="1" id="KW-0732">Signal</keyword>
<evidence type="ECO:0000256" key="1">
    <source>
        <dbReference type="SAM" id="SignalP"/>
    </source>
</evidence>